<accession>G0VFY8</accession>
<dbReference type="Pfam" id="PF03645">
    <property type="entry name" value="Tctex-1"/>
    <property type="match status" value="1"/>
</dbReference>
<gene>
    <name evidence="5" type="primary">NCAS0E03370</name>
    <name evidence="5" type="ordered locus">NCAS_0E03370</name>
</gene>
<dbReference type="GO" id="GO:0051015">
    <property type="term" value="F:actin filament binding"/>
    <property type="evidence" value="ECO:0007669"/>
    <property type="project" value="EnsemblFungi"/>
</dbReference>
<dbReference type="InParanoid" id="G0VFY8"/>
<keyword evidence="4" id="KW-0963">Cytoplasm</keyword>
<dbReference type="HOGENOM" id="CLU_137494_1_0_1"/>
<comment type="similarity">
    <text evidence="1 4">Belongs to the TDA2 family.</text>
</comment>
<sequence>MGISVKECRPENGPLSKEKLWRIIDLAYTELSEEPKNIKMDEHQWADTLGKGILEVLAKHSTAYKYLVSVTTVVSSLAFEGNENASVSHTVSTYWNPNKDGLFSCILGQEAKDGIRYLVTVTWIYKEK</sequence>
<dbReference type="InterPro" id="IPR005334">
    <property type="entry name" value="Tctex-1-like"/>
</dbReference>
<dbReference type="STRING" id="1064592.G0VFY8"/>
<protein>
    <recommendedName>
        <fullName evidence="2 4">Topoisomerase I damage affected protein 2</fullName>
    </recommendedName>
</protein>
<dbReference type="KEGG" id="ncs:NCAS_0E03370"/>
<comment type="subcellular location">
    <subcellularLocation>
        <location evidence="4">Cytoplasm</location>
    </subcellularLocation>
    <subcellularLocation>
        <location evidence="4">Cell projection</location>
    </subcellularLocation>
</comment>
<dbReference type="GeneID" id="96904036"/>
<evidence type="ECO:0000256" key="2">
    <source>
        <dbReference type="ARBA" id="ARBA00019193"/>
    </source>
</evidence>
<name>G0VFY8_NAUCA</name>
<dbReference type="GO" id="GO:2000813">
    <property type="term" value="P:negative regulation of barbed-end actin filament capping"/>
    <property type="evidence" value="ECO:0007669"/>
    <property type="project" value="EnsemblFungi"/>
</dbReference>
<reference key="2">
    <citation type="submission" date="2011-08" db="EMBL/GenBank/DDBJ databases">
        <title>Genome sequence of Naumovozyma castellii.</title>
        <authorList>
            <person name="Gordon J.L."/>
            <person name="Armisen D."/>
            <person name="Proux-Wera E."/>
            <person name="OhEigeartaigh S.S."/>
            <person name="Byrne K.P."/>
            <person name="Wolfe K.H."/>
        </authorList>
    </citation>
    <scope>NUCLEOTIDE SEQUENCE</scope>
    <source>
        <strain>Type strain:CBS 4309</strain>
    </source>
</reference>
<dbReference type="OMA" id="TIIWISK"/>
<keyword evidence="3 4" id="KW-0966">Cell projection</keyword>
<dbReference type="InterPro" id="IPR038586">
    <property type="entry name" value="Tctex-1-like_sf"/>
</dbReference>
<evidence type="ECO:0000313" key="5">
    <source>
        <dbReference type="EMBL" id="CCC70407.1"/>
    </source>
</evidence>
<organism evidence="5 6">
    <name type="scientific">Naumovozyma castellii</name>
    <name type="common">Yeast</name>
    <name type="synonym">Saccharomyces castellii</name>
    <dbReference type="NCBI Taxonomy" id="27288"/>
    <lineage>
        <taxon>Eukaryota</taxon>
        <taxon>Fungi</taxon>
        <taxon>Dikarya</taxon>
        <taxon>Ascomycota</taxon>
        <taxon>Saccharomycotina</taxon>
        <taxon>Saccharomycetes</taxon>
        <taxon>Saccharomycetales</taxon>
        <taxon>Saccharomycetaceae</taxon>
        <taxon>Naumovozyma</taxon>
    </lineage>
</organism>
<dbReference type="GO" id="GO:0030837">
    <property type="term" value="P:negative regulation of actin filament polymerization"/>
    <property type="evidence" value="ECO:0007669"/>
    <property type="project" value="EnsemblFungi"/>
</dbReference>
<evidence type="ECO:0000313" key="6">
    <source>
        <dbReference type="Proteomes" id="UP000001640"/>
    </source>
</evidence>
<evidence type="ECO:0000256" key="1">
    <source>
        <dbReference type="ARBA" id="ARBA00010778"/>
    </source>
</evidence>
<dbReference type="eggNOG" id="ENOG502S7YH">
    <property type="taxonomic scope" value="Eukaryota"/>
</dbReference>
<evidence type="ECO:0000256" key="3">
    <source>
        <dbReference type="ARBA" id="ARBA00023273"/>
    </source>
</evidence>
<reference evidence="5 6" key="1">
    <citation type="journal article" date="2011" name="Proc. Natl. Acad. Sci. U.S.A.">
        <title>Evolutionary erosion of yeast sex chromosomes by mating-type switching accidents.</title>
        <authorList>
            <person name="Gordon J.L."/>
            <person name="Armisen D."/>
            <person name="Proux-Wera E."/>
            <person name="Oheigeartaigh S.S."/>
            <person name="Byrne K.P."/>
            <person name="Wolfe K.H."/>
        </authorList>
    </citation>
    <scope>NUCLEOTIDE SEQUENCE [LARGE SCALE GENOMIC DNA]</scope>
    <source>
        <strain evidence="6">ATCC 76901 / BCRC 22586 / CBS 4309 / NBRC 1992 / NRRL Y-12630</strain>
    </source>
</reference>
<dbReference type="RefSeq" id="XP_003676764.1">
    <property type="nucleotide sequence ID" value="XM_003676716.1"/>
</dbReference>
<evidence type="ECO:0000256" key="4">
    <source>
        <dbReference type="RuleBase" id="RU367012"/>
    </source>
</evidence>
<dbReference type="CDD" id="cd21457">
    <property type="entry name" value="DLC-like_TDA2"/>
    <property type="match status" value="1"/>
</dbReference>
<keyword evidence="6" id="KW-1185">Reference proteome</keyword>
<dbReference type="GO" id="GO:0042995">
    <property type="term" value="C:cell projection"/>
    <property type="evidence" value="ECO:0007669"/>
    <property type="project" value="UniProtKB-SubCell"/>
</dbReference>
<dbReference type="Gene3D" id="3.30.1140.40">
    <property type="entry name" value="Tctex-1"/>
    <property type="match status" value="1"/>
</dbReference>
<dbReference type="AlphaFoldDB" id="G0VFY8"/>
<dbReference type="EMBL" id="HE576756">
    <property type="protein sequence ID" value="CCC70407.1"/>
    <property type="molecule type" value="Genomic_DNA"/>
</dbReference>
<dbReference type="Proteomes" id="UP000001640">
    <property type="component" value="Chromosome 5"/>
</dbReference>
<proteinExistence type="inferred from homology"/>
<dbReference type="FunCoup" id="G0VFY8">
    <property type="interactions" value="42"/>
</dbReference>
<dbReference type="GO" id="GO:0110131">
    <property type="term" value="C:Aim21-Tda2 complex"/>
    <property type="evidence" value="ECO:0007669"/>
    <property type="project" value="EnsemblFungi"/>
</dbReference>